<dbReference type="Gene3D" id="3.90.930.40">
    <property type="match status" value="1"/>
</dbReference>
<gene>
    <name evidence="17" type="ORF">RR48_06047</name>
</gene>
<comment type="cofactor">
    <cofactor evidence="14">
        <name>Fe(2+)</name>
        <dbReference type="ChEBI" id="CHEBI:29033"/>
    </cofactor>
    <text evidence="14">Binds 1 Fe(2+) ion per subunit.</text>
</comment>
<dbReference type="FunCoup" id="A0A194RET9">
    <property type="interactions" value="1625"/>
</dbReference>
<dbReference type="AlphaFoldDB" id="A0A194RET9"/>
<keyword evidence="17" id="KW-0808">Transferase</keyword>
<evidence type="ECO:0000256" key="11">
    <source>
        <dbReference type="ARBA" id="ARBA00023242"/>
    </source>
</evidence>
<comment type="subcellular location">
    <subcellularLocation>
        <location evidence="1 14">Nucleus</location>
    </subcellularLocation>
</comment>
<dbReference type="STRING" id="76193.A0A194RET9"/>
<evidence type="ECO:0000256" key="3">
    <source>
        <dbReference type="ARBA" id="ARBA00022491"/>
    </source>
</evidence>
<dbReference type="GO" id="GO:0005730">
    <property type="term" value="C:nucleolus"/>
    <property type="evidence" value="ECO:0007669"/>
    <property type="project" value="TreeGrafter"/>
</dbReference>
<organism evidence="17 18">
    <name type="scientific">Papilio machaon</name>
    <name type="common">Old World swallowtail butterfly</name>
    <dbReference type="NCBI Taxonomy" id="76193"/>
    <lineage>
        <taxon>Eukaryota</taxon>
        <taxon>Metazoa</taxon>
        <taxon>Ecdysozoa</taxon>
        <taxon>Arthropoda</taxon>
        <taxon>Hexapoda</taxon>
        <taxon>Insecta</taxon>
        <taxon>Pterygota</taxon>
        <taxon>Neoptera</taxon>
        <taxon>Endopterygota</taxon>
        <taxon>Lepidoptera</taxon>
        <taxon>Glossata</taxon>
        <taxon>Ditrysia</taxon>
        <taxon>Papilionoidea</taxon>
        <taxon>Papilionidae</taxon>
        <taxon>Papilioninae</taxon>
        <taxon>Papilio</taxon>
    </lineage>
</organism>
<dbReference type="KEGG" id="pmac:106709696"/>
<dbReference type="GO" id="GO:0032259">
    <property type="term" value="P:methylation"/>
    <property type="evidence" value="ECO:0007669"/>
    <property type="project" value="UniProtKB-KW"/>
</dbReference>
<dbReference type="Gene3D" id="2.60.120.650">
    <property type="entry name" value="Cupin"/>
    <property type="match status" value="1"/>
</dbReference>
<name>A0A194RET9_PAPMA</name>
<evidence type="ECO:0000256" key="12">
    <source>
        <dbReference type="ARBA" id="ARBA00025670"/>
    </source>
</evidence>
<dbReference type="GO" id="GO:0008168">
    <property type="term" value="F:methyltransferase activity"/>
    <property type="evidence" value="ECO:0007669"/>
    <property type="project" value="UniProtKB-KW"/>
</dbReference>
<keyword evidence="8 14" id="KW-0408">Iron</keyword>
<dbReference type="PANTHER" id="PTHR13096">
    <property type="entry name" value="MINA53 MYC INDUCED NUCLEAR ANTIGEN"/>
    <property type="match status" value="1"/>
</dbReference>
<dbReference type="GO" id="GO:0005506">
    <property type="term" value="F:iron ion binding"/>
    <property type="evidence" value="ECO:0007669"/>
    <property type="project" value="UniProtKB-UniRule"/>
</dbReference>
<dbReference type="Proteomes" id="UP000053240">
    <property type="component" value="Unassembled WGS sequence"/>
</dbReference>
<dbReference type="PANTHER" id="PTHR13096:SF8">
    <property type="entry name" value="RIBOSOMAL OXYGENASE 1"/>
    <property type="match status" value="1"/>
</dbReference>
<dbReference type="InParanoid" id="A0A194RET9"/>
<dbReference type="SUPFAM" id="SSF51197">
    <property type="entry name" value="Clavaminate synthase-like"/>
    <property type="match status" value="1"/>
</dbReference>
<dbReference type="EC" id="1.14.11.27" evidence="14"/>
<evidence type="ECO:0000313" key="18">
    <source>
        <dbReference type="Proteomes" id="UP000053240"/>
    </source>
</evidence>
<accession>A0A194RET9</accession>
<dbReference type="InterPro" id="IPR003347">
    <property type="entry name" value="JmjC_dom"/>
</dbReference>
<keyword evidence="18" id="KW-1185">Reference proteome</keyword>
<comment type="similarity">
    <text evidence="2">Belongs to the ROX family. NO66 subfamily.</text>
</comment>
<evidence type="ECO:0000256" key="14">
    <source>
        <dbReference type="RuleBase" id="RU366061"/>
    </source>
</evidence>
<dbReference type="FunFam" id="2.60.120.650:FF:000013">
    <property type="entry name" value="Ribosomal oxygenase 1"/>
    <property type="match status" value="1"/>
</dbReference>
<dbReference type="GO" id="GO:0140680">
    <property type="term" value="F:histone H3K36me/H3K36me2 demethylase activity"/>
    <property type="evidence" value="ECO:0007669"/>
    <property type="project" value="UniProtKB-EC"/>
</dbReference>
<feature type="compositionally biased region" description="Basic residues" evidence="15">
    <location>
        <begin position="67"/>
        <end position="84"/>
    </location>
</feature>
<evidence type="ECO:0000256" key="6">
    <source>
        <dbReference type="ARBA" id="ARBA00022964"/>
    </source>
</evidence>
<dbReference type="InterPro" id="IPR039994">
    <property type="entry name" value="NO66-like"/>
</dbReference>
<evidence type="ECO:0000256" key="13">
    <source>
        <dbReference type="ARBA" id="ARBA00047915"/>
    </source>
</evidence>
<feature type="compositionally biased region" description="Basic residues" evidence="15">
    <location>
        <begin position="21"/>
        <end position="30"/>
    </location>
</feature>
<keyword evidence="17" id="KW-0489">Methyltransferase</keyword>
<feature type="region of interest" description="Disordered" evidence="15">
    <location>
        <begin position="1"/>
        <end position="84"/>
    </location>
</feature>
<dbReference type="OrthoDB" id="425950at2759"/>
<reference evidence="17 18" key="1">
    <citation type="journal article" date="2015" name="Nat. Commun.">
        <title>Outbred genome sequencing and CRISPR/Cas9 gene editing in butterflies.</title>
        <authorList>
            <person name="Li X."/>
            <person name="Fan D."/>
            <person name="Zhang W."/>
            <person name="Liu G."/>
            <person name="Zhang L."/>
            <person name="Zhao L."/>
            <person name="Fang X."/>
            <person name="Chen L."/>
            <person name="Dong Y."/>
            <person name="Chen Y."/>
            <person name="Ding Y."/>
            <person name="Zhao R."/>
            <person name="Feng M."/>
            <person name="Zhu Y."/>
            <person name="Feng Y."/>
            <person name="Jiang X."/>
            <person name="Zhu D."/>
            <person name="Xiang H."/>
            <person name="Feng X."/>
            <person name="Li S."/>
            <person name="Wang J."/>
            <person name="Zhang G."/>
            <person name="Kronforst M.R."/>
            <person name="Wang W."/>
        </authorList>
    </citation>
    <scope>NUCLEOTIDE SEQUENCE [LARGE SCALE GENOMIC DNA]</scope>
    <source>
        <strain evidence="17">Ya'a_city_454_Pm</strain>
        <tissue evidence="17">Whole body</tissue>
    </source>
</reference>
<evidence type="ECO:0000256" key="1">
    <source>
        <dbReference type="ARBA" id="ARBA00004123"/>
    </source>
</evidence>
<dbReference type="PROSITE" id="PS51184">
    <property type="entry name" value="JMJC"/>
    <property type="match status" value="1"/>
</dbReference>
<keyword evidence="3" id="KW-0678">Repressor</keyword>
<evidence type="ECO:0000256" key="5">
    <source>
        <dbReference type="ARBA" id="ARBA00022853"/>
    </source>
</evidence>
<dbReference type="FunFam" id="3.90.930.40:FF:000001">
    <property type="entry name" value="ribosomal oxygenase 1 isoform X1"/>
    <property type="match status" value="1"/>
</dbReference>
<dbReference type="Pfam" id="PF21233">
    <property type="entry name" value="WHD_RIOX1"/>
    <property type="match status" value="1"/>
</dbReference>
<evidence type="ECO:0000256" key="15">
    <source>
        <dbReference type="SAM" id="MobiDB-lite"/>
    </source>
</evidence>
<keyword evidence="5" id="KW-0156">Chromatin regulator</keyword>
<evidence type="ECO:0000256" key="4">
    <source>
        <dbReference type="ARBA" id="ARBA00022723"/>
    </source>
</evidence>
<keyword evidence="10 14" id="KW-0804">Transcription</keyword>
<evidence type="ECO:0000256" key="8">
    <source>
        <dbReference type="ARBA" id="ARBA00023004"/>
    </source>
</evidence>
<keyword evidence="11 14" id="KW-0539">Nucleus</keyword>
<evidence type="ECO:0000259" key="16">
    <source>
        <dbReference type="PROSITE" id="PS51184"/>
    </source>
</evidence>
<evidence type="ECO:0000256" key="2">
    <source>
        <dbReference type="ARBA" id="ARBA00010309"/>
    </source>
</evidence>
<proteinExistence type="inferred from homology"/>
<sequence>MDSPVSAFAMYKNTKQSTPKHDKKKKKRKVNNSNAQKPLSRILNDNGKNVAQKIKNKQKKTKETKNIIKKKTHKKKKLKSNTSKRVKNVENSLNHSVGNDTIDEEDSDSEEVPVLIPAPIPNNGISTSSHEDDVNSYSSNGEMEMTPVTTNSSEEALKVFKWMIAPYSYSDFFRSVWEKKPLHIVRNKPKYYNDLISTPLIDNMLRTENIQYTKNIDITSYEDGKRETHNPVGRALPHTVWDFYLQGCSIRLLNPQTYMPKLHLLNATLQEHFTSFVGANAYLTPPDSQGFAPHYDDIEAFILQAEGKKHWRIYKPLNEAELLPRVSSKNFSEIEIGNPIMEVTLQAGDMLYFPRGYIHQGVTIDGEHSLHVTISMYQKQSWADLFEKMLPAALELAINEEPVFRQGVPFDIHDNFGLVYSDLTTPRRVEMEEFMKNLFHKIKSYLPMDGAVDQMCKKFQHDALPPVLSDTEKACTVYGDTDVMAENGKVINRVEMSLDTKIRLLRKNILRMVSEDSIKIYYYTENSLEYHGHELSFLEIDEELAPAVETLITTYPEYVSIENLDVPNDSDKMQIADALWARGLIMTEYPLDVVFD</sequence>
<evidence type="ECO:0000256" key="9">
    <source>
        <dbReference type="ARBA" id="ARBA00023015"/>
    </source>
</evidence>
<dbReference type="Gene3D" id="1.10.10.1500">
    <property type="entry name" value="JmjC domain-containing ribosomal oxygenase (ROX), dimer domain"/>
    <property type="match status" value="1"/>
</dbReference>
<keyword evidence="6 14" id="KW-0223">Dioxygenase</keyword>
<evidence type="ECO:0000256" key="10">
    <source>
        <dbReference type="ARBA" id="ARBA00023163"/>
    </source>
</evidence>
<dbReference type="InterPro" id="IPR049043">
    <property type="entry name" value="WHD_RIOX1"/>
</dbReference>
<dbReference type="EMBL" id="KQ460313">
    <property type="protein sequence ID" value="KPJ16092.1"/>
    <property type="molecule type" value="Genomic_DNA"/>
</dbReference>
<keyword evidence="7 14" id="KW-0560">Oxidoreductase</keyword>
<keyword evidence="9 14" id="KW-0805">Transcription regulation</keyword>
<comment type="function">
    <text evidence="12">Oxygenase that can act as both a histone lysine demethylase and a ribosomal histidine hydroxylase. Specifically demethylates 'Lys-4' (H3K4me) and 'Lys-36' (H3K36me) of histone H3, thereby playing a central role in histone code.</text>
</comment>
<dbReference type="GO" id="GO:0032453">
    <property type="term" value="F:histone H3K4 demethylase activity"/>
    <property type="evidence" value="ECO:0007669"/>
    <property type="project" value="TreeGrafter"/>
</dbReference>
<protein>
    <recommendedName>
        <fullName evidence="14">Bifunctional lysine-specific demethylase and histidyl-hydroxylase</fullName>
        <ecNumber evidence="14">1.14.11.27</ecNumber>
    </recommendedName>
</protein>
<keyword evidence="4 14" id="KW-0479">Metal-binding</keyword>
<dbReference type="Pfam" id="PF08007">
    <property type="entry name" value="JmjC_2"/>
    <property type="match status" value="1"/>
</dbReference>
<comment type="catalytic activity">
    <reaction evidence="13 14">
        <text>N(6),N(6)-dimethyl-L-lysyl(36)-[histone H3] + 2 2-oxoglutarate + 2 O2 = L-lysyl(36)-[histone H3] + 2 formaldehyde + 2 succinate + 2 CO2</text>
        <dbReference type="Rhea" id="RHEA:42032"/>
        <dbReference type="Rhea" id="RHEA-COMP:9785"/>
        <dbReference type="Rhea" id="RHEA-COMP:9787"/>
        <dbReference type="ChEBI" id="CHEBI:15379"/>
        <dbReference type="ChEBI" id="CHEBI:16526"/>
        <dbReference type="ChEBI" id="CHEBI:16810"/>
        <dbReference type="ChEBI" id="CHEBI:16842"/>
        <dbReference type="ChEBI" id="CHEBI:29969"/>
        <dbReference type="ChEBI" id="CHEBI:30031"/>
        <dbReference type="ChEBI" id="CHEBI:61976"/>
        <dbReference type="EC" id="1.14.11.27"/>
    </reaction>
</comment>
<feature type="domain" description="JmjC" evidence="16">
    <location>
        <begin position="248"/>
        <end position="393"/>
    </location>
</feature>
<evidence type="ECO:0000313" key="17">
    <source>
        <dbReference type="EMBL" id="KPJ16092.1"/>
    </source>
</evidence>
<evidence type="ECO:0000256" key="7">
    <source>
        <dbReference type="ARBA" id="ARBA00023002"/>
    </source>
</evidence>